<dbReference type="Proteomes" id="UP000601597">
    <property type="component" value="Unassembled WGS sequence"/>
</dbReference>
<protein>
    <recommendedName>
        <fullName evidence="2">Sulfatase N-terminal domain-containing protein</fullName>
    </recommendedName>
</protein>
<keyword evidence="1" id="KW-0472">Membrane</keyword>
<dbReference type="InterPro" id="IPR017850">
    <property type="entry name" value="Alkaline_phosphatase_core_sf"/>
</dbReference>
<dbReference type="EMBL" id="BMXV01000003">
    <property type="protein sequence ID" value="GGY70052.1"/>
    <property type="molecule type" value="Genomic_DNA"/>
</dbReference>
<dbReference type="Pfam" id="PF00884">
    <property type="entry name" value="Sulfatase"/>
    <property type="match status" value="1"/>
</dbReference>
<feature type="transmembrane region" description="Helical" evidence="1">
    <location>
        <begin position="143"/>
        <end position="163"/>
    </location>
</feature>
<keyword evidence="4" id="KW-1185">Reference proteome</keyword>
<name>A0ABQ3B0D1_9GAMM</name>
<organism evidence="3 4">
    <name type="scientific">Marinobacter zhanjiangensis</name>
    <dbReference type="NCBI Taxonomy" id="578215"/>
    <lineage>
        <taxon>Bacteria</taxon>
        <taxon>Pseudomonadati</taxon>
        <taxon>Pseudomonadota</taxon>
        <taxon>Gammaproteobacteria</taxon>
        <taxon>Pseudomonadales</taxon>
        <taxon>Marinobacteraceae</taxon>
        <taxon>Marinobacter</taxon>
    </lineage>
</organism>
<evidence type="ECO:0000256" key="1">
    <source>
        <dbReference type="SAM" id="Phobius"/>
    </source>
</evidence>
<evidence type="ECO:0000313" key="4">
    <source>
        <dbReference type="Proteomes" id="UP000601597"/>
    </source>
</evidence>
<reference evidence="4" key="1">
    <citation type="journal article" date="2019" name="Int. J. Syst. Evol. Microbiol.">
        <title>The Global Catalogue of Microorganisms (GCM) 10K type strain sequencing project: providing services to taxonomists for standard genome sequencing and annotation.</title>
        <authorList>
            <consortium name="The Broad Institute Genomics Platform"/>
            <consortium name="The Broad Institute Genome Sequencing Center for Infectious Disease"/>
            <person name="Wu L."/>
            <person name="Ma J."/>
        </authorList>
    </citation>
    <scope>NUCLEOTIDE SEQUENCE [LARGE SCALE GENOMIC DNA]</scope>
    <source>
        <strain evidence="4">KCTC 22280</strain>
    </source>
</reference>
<accession>A0ABQ3B0D1</accession>
<evidence type="ECO:0000259" key="2">
    <source>
        <dbReference type="Pfam" id="PF00884"/>
    </source>
</evidence>
<proteinExistence type="predicted"/>
<sequence length="534" mass="57472">MKRLVILIFILNALLLALVVPGGASVPWIAIEGLVLAGLFLWLPAPWLRRGLAWGAGLLYGLSAMFVMLDTLVRASLGRPLNLYLDTSIMGASVDLLEANLGWMTTLLVFILALALCLVLASLVAGLLVRIGDLGHHVAGRHLAAGLAGMAVIGLILPVQLVGATAVRIGAVHAGEALDARQASQRFRERITTGTGGQAGDAMALAGLAETTVVLAFVESYGVSALFDERYRPMVQESLTGLEAAVEERGFHAVSGRLRSPVQGGQSWLAHGTLLSGLWIDSQQDYDALLSSQSPTLINDFQATGHQSVAVMPAITMAWPEGRALGYDRILDADAMGYLGPALNWVTMPDQYTWSRLHDTILGPSREPVFAELSLISSHAPWVPVLPVLEDWQSIGRGEVFEPWRGAGETPSSLWQDPERVRAQYARSVAYSIDVVASYLENRMDQRTLLVVLGDHQPAPLVTGEGASRDVPVHLISANPALIEPFVGTEDEPGNGLEGFRRGIWPGDQPGPAMDVLRPFLHRYFGVRGNISHP</sequence>
<feature type="transmembrane region" description="Helical" evidence="1">
    <location>
        <begin position="107"/>
        <end position="131"/>
    </location>
</feature>
<dbReference type="Gene3D" id="3.40.720.10">
    <property type="entry name" value="Alkaline Phosphatase, subunit A"/>
    <property type="match status" value="1"/>
</dbReference>
<feature type="transmembrane region" description="Helical" evidence="1">
    <location>
        <begin position="52"/>
        <end position="73"/>
    </location>
</feature>
<feature type="transmembrane region" description="Helical" evidence="1">
    <location>
        <begin position="27"/>
        <end position="45"/>
    </location>
</feature>
<dbReference type="SUPFAM" id="SSF53649">
    <property type="entry name" value="Alkaline phosphatase-like"/>
    <property type="match status" value="1"/>
</dbReference>
<feature type="domain" description="Sulfatase N-terminal" evidence="2">
    <location>
        <begin position="289"/>
        <end position="459"/>
    </location>
</feature>
<dbReference type="InterPro" id="IPR000917">
    <property type="entry name" value="Sulfatase_N"/>
</dbReference>
<gene>
    <name evidence="3" type="ORF">GCM10007071_16230</name>
</gene>
<keyword evidence="1" id="KW-1133">Transmembrane helix</keyword>
<comment type="caution">
    <text evidence="3">The sequence shown here is derived from an EMBL/GenBank/DDBJ whole genome shotgun (WGS) entry which is preliminary data.</text>
</comment>
<evidence type="ECO:0000313" key="3">
    <source>
        <dbReference type="EMBL" id="GGY70052.1"/>
    </source>
</evidence>
<keyword evidence="1" id="KW-0812">Transmembrane</keyword>
<dbReference type="RefSeq" id="WP_189575272.1">
    <property type="nucleotide sequence ID" value="NZ_BMXV01000003.1"/>
</dbReference>